<dbReference type="RefSeq" id="WP_346127824.1">
    <property type="nucleotide sequence ID" value="NZ_BAAAXC010000015.1"/>
</dbReference>
<proteinExistence type="predicted"/>
<organism evidence="2 3">
    <name type="scientific">Nonomuraea roseola</name>
    <dbReference type="NCBI Taxonomy" id="46179"/>
    <lineage>
        <taxon>Bacteria</taxon>
        <taxon>Bacillati</taxon>
        <taxon>Actinomycetota</taxon>
        <taxon>Actinomycetes</taxon>
        <taxon>Streptosporangiales</taxon>
        <taxon>Streptosporangiaceae</taxon>
        <taxon>Nonomuraea</taxon>
    </lineage>
</organism>
<feature type="region of interest" description="Disordered" evidence="1">
    <location>
        <begin position="65"/>
        <end position="100"/>
    </location>
</feature>
<dbReference type="EMBL" id="JBHMCE010000007">
    <property type="protein sequence ID" value="MFB9529782.1"/>
    <property type="molecule type" value="Genomic_DNA"/>
</dbReference>
<gene>
    <name evidence="2" type="ORF">ACFFRN_24525</name>
</gene>
<comment type="caution">
    <text evidence="2">The sequence shown here is derived from an EMBL/GenBank/DDBJ whole genome shotgun (WGS) entry which is preliminary data.</text>
</comment>
<keyword evidence="3" id="KW-1185">Reference proteome</keyword>
<evidence type="ECO:0000313" key="2">
    <source>
        <dbReference type="EMBL" id="MFB9529782.1"/>
    </source>
</evidence>
<protein>
    <submittedName>
        <fullName evidence="2">Uncharacterized protein</fullName>
    </submittedName>
</protein>
<name>A0ABV5Q2R1_9ACTN</name>
<evidence type="ECO:0000256" key="1">
    <source>
        <dbReference type="SAM" id="MobiDB-lite"/>
    </source>
</evidence>
<dbReference type="Proteomes" id="UP001589646">
    <property type="component" value="Unassembled WGS sequence"/>
</dbReference>
<reference evidence="2 3" key="1">
    <citation type="submission" date="2024-09" db="EMBL/GenBank/DDBJ databases">
        <authorList>
            <person name="Sun Q."/>
            <person name="Mori K."/>
        </authorList>
    </citation>
    <scope>NUCLEOTIDE SEQUENCE [LARGE SCALE GENOMIC DNA]</scope>
    <source>
        <strain evidence="2 3">JCM 3323</strain>
    </source>
</reference>
<sequence>MRLFAMIPLLCGDSSWIKGVGTAGPGQHRILQRCVNLRLHAGENTLEIRDVEIFLTPAEGLHAGRTAERLHMSAARQPGDQEAGTQRRRPSSSAPAEPDG</sequence>
<evidence type="ECO:0000313" key="3">
    <source>
        <dbReference type="Proteomes" id="UP001589646"/>
    </source>
</evidence>
<accession>A0ABV5Q2R1</accession>